<organism evidence="2 3">
    <name type="scientific">Proteiniclasticum sediminis</name>
    <dbReference type="NCBI Taxonomy" id="2804028"/>
    <lineage>
        <taxon>Bacteria</taxon>
        <taxon>Bacillati</taxon>
        <taxon>Bacillota</taxon>
        <taxon>Clostridia</taxon>
        <taxon>Eubacteriales</taxon>
        <taxon>Clostridiaceae</taxon>
        <taxon>Proteiniclasticum</taxon>
    </lineage>
</organism>
<gene>
    <name evidence="2" type="ORF">KCG48_12780</name>
</gene>
<dbReference type="PANTHER" id="PTHR41878:SF1">
    <property type="entry name" value="TNPR PROTEIN"/>
    <property type="match status" value="1"/>
</dbReference>
<dbReference type="Proteomes" id="UP000675379">
    <property type="component" value="Unassembled WGS sequence"/>
</dbReference>
<keyword evidence="3" id="KW-1185">Reference proteome</keyword>
<reference evidence="2" key="1">
    <citation type="submission" date="2021-04" db="EMBL/GenBank/DDBJ databases">
        <title>Proteiniclasticum sedimins sp. nov., an obligate anaerobic bacterium isolated from anaerobic sludge.</title>
        <authorList>
            <person name="Liu J."/>
        </authorList>
    </citation>
    <scope>NUCLEOTIDE SEQUENCE</scope>
    <source>
        <strain evidence="2">BAD-10</strain>
    </source>
</reference>
<dbReference type="InterPro" id="IPR012912">
    <property type="entry name" value="Plasmid_pRiA4b_Orf3-like"/>
</dbReference>
<name>A0A941CTM7_9CLOT</name>
<dbReference type="Pfam" id="PF07929">
    <property type="entry name" value="PRiA4_ORF3"/>
    <property type="match status" value="2"/>
</dbReference>
<accession>A0A941CTM7</accession>
<proteinExistence type="predicted"/>
<sequence>MKKAETVHDLEILGLHLELRGWELTPEQKQSLIRHGESVDGTSITRDILIPGDMPLHHLHYVIQKLFGWQNSHLRAFRLQEDDFQRLTGGTVKGWADLVGTYFQPPSESEEDLYWDDEFEGGNFALWLRKKYTGPYRYDGKAEIKERAQAEIRELLAYFQEVDVLESFDDYYERSLKDGSKEIRVLRKAPLAELTLQEMLNSVYLGSEPNTLLERLLVKDILGIQNDQEDEPKLPTTLLYQYDFGDNWEVILTRTADAQDLLDGQELSQEELEEAKRKVITKHQPVCIKKRGLPVLDDVGGLRGFAEFLHHIYESTDPLERKEYLAWGKSQGWRESKVSSFQIL</sequence>
<dbReference type="Gene3D" id="3.10.290.30">
    <property type="entry name" value="MM3350-like"/>
    <property type="match status" value="1"/>
</dbReference>
<protein>
    <recommendedName>
        <fullName evidence="1">Plasmid pRiA4b Orf3-like domain-containing protein</fullName>
    </recommendedName>
</protein>
<dbReference type="RefSeq" id="WP_211802606.1">
    <property type="nucleotide sequence ID" value="NZ_JAGSCS010000022.1"/>
</dbReference>
<comment type="caution">
    <text evidence="2">The sequence shown here is derived from an EMBL/GenBank/DDBJ whole genome shotgun (WGS) entry which is preliminary data.</text>
</comment>
<evidence type="ECO:0000313" key="3">
    <source>
        <dbReference type="Proteomes" id="UP000675379"/>
    </source>
</evidence>
<evidence type="ECO:0000313" key="2">
    <source>
        <dbReference type="EMBL" id="MBR0577191.1"/>
    </source>
</evidence>
<dbReference type="SUPFAM" id="SSF159941">
    <property type="entry name" value="MM3350-like"/>
    <property type="match status" value="2"/>
</dbReference>
<dbReference type="PANTHER" id="PTHR41878">
    <property type="entry name" value="LEXA REPRESSOR-RELATED"/>
    <property type="match status" value="1"/>
</dbReference>
<feature type="domain" description="Plasmid pRiA4b Orf3-like" evidence="1">
    <location>
        <begin position="43"/>
        <end position="86"/>
    </location>
</feature>
<evidence type="ECO:0000259" key="1">
    <source>
        <dbReference type="Pfam" id="PF07929"/>
    </source>
</evidence>
<feature type="domain" description="Plasmid pRiA4b Orf3-like" evidence="1">
    <location>
        <begin position="236"/>
        <end position="336"/>
    </location>
</feature>
<dbReference type="AlphaFoldDB" id="A0A941CTM7"/>
<dbReference type="InterPro" id="IPR024047">
    <property type="entry name" value="MM3350-like_sf"/>
</dbReference>
<dbReference type="EMBL" id="JAGSCS010000022">
    <property type="protein sequence ID" value="MBR0577191.1"/>
    <property type="molecule type" value="Genomic_DNA"/>
</dbReference>